<protein>
    <submittedName>
        <fullName evidence="2">DUF4252 domain-containing protein</fullName>
    </submittedName>
</protein>
<dbReference type="Proteomes" id="UP000885753">
    <property type="component" value="Unassembled WGS sequence"/>
</dbReference>
<feature type="signal peptide" evidence="1">
    <location>
        <begin position="1"/>
        <end position="18"/>
    </location>
</feature>
<accession>A0A7C2R6L3</accession>
<proteinExistence type="predicted"/>
<dbReference type="InterPro" id="IPR025348">
    <property type="entry name" value="DUF4252"/>
</dbReference>
<sequence length="178" mass="20142">MKKAVLILVLLSLGLVSCENETSLQEFYVENQNDKQYLAFDIPASLLTGENSRLTPEQRTTLETIRKVNILGFPKKADNEAAFEQEQEKLSNILKSDKYNLLMKYGGGNRKAELYYMGEEDAIDELIVFGSDEEKGFGIARVTGDDMNPEAIIRLFKSMEKGELDIQGLQNLNTMFKD</sequence>
<dbReference type="Pfam" id="PF14060">
    <property type="entry name" value="DUF4252"/>
    <property type="match status" value="1"/>
</dbReference>
<organism evidence="2">
    <name type="scientific">Salinimicrobium catena</name>
    <dbReference type="NCBI Taxonomy" id="390640"/>
    <lineage>
        <taxon>Bacteria</taxon>
        <taxon>Pseudomonadati</taxon>
        <taxon>Bacteroidota</taxon>
        <taxon>Flavobacteriia</taxon>
        <taxon>Flavobacteriales</taxon>
        <taxon>Flavobacteriaceae</taxon>
        <taxon>Salinimicrobium</taxon>
    </lineage>
</organism>
<feature type="chain" id="PRO_5028439516" evidence="1">
    <location>
        <begin position="19"/>
        <end position="178"/>
    </location>
</feature>
<dbReference type="AlphaFoldDB" id="A0A7C2R6L3"/>
<keyword evidence="1" id="KW-0732">Signal</keyword>
<comment type="caution">
    <text evidence="2">The sequence shown here is derived from an EMBL/GenBank/DDBJ whole genome shotgun (WGS) entry which is preliminary data.</text>
</comment>
<evidence type="ECO:0000256" key="1">
    <source>
        <dbReference type="SAM" id="SignalP"/>
    </source>
</evidence>
<dbReference type="PROSITE" id="PS51257">
    <property type="entry name" value="PROKAR_LIPOPROTEIN"/>
    <property type="match status" value="1"/>
</dbReference>
<reference evidence="2" key="1">
    <citation type="journal article" date="2020" name="mSystems">
        <title>Genome- and Community-Level Interaction Insights into Carbon Utilization and Element Cycling Functions of Hydrothermarchaeota in Hydrothermal Sediment.</title>
        <authorList>
            <person name="Zhou Z."/>
            <person name="Liu Y."/>
            <person name="Xu W."/>
            <person name="Pan J."/>
            <person name="Luo Z.H."/>
            <person name="Li M."/>
        </authorList>
    </citation>
    <scope>NUCLEOTIDE SEQUENCE [LARGE SCALE GENOMIC DNA]</scope>
    <source>
        <strain evidence="2">SpSt-1235</strain>
    </source>
</reference>
<gene>
    <name evidence="2" type="ORF">ENO10_02700</name>
</gene>
<dbReference type="EMBL" id="DSEE01000198">
    <property type="protein sequence ID" value="HER40107.1"/>
    <property type="molecule type" value="Genomic_DNA"/>
</dbReference>
<evidence type="ECO:0000313" key="2">
    <source>
        <dbReference type="EMBL" id="HER40107.1"/>
    </source>
</evidence>
<name>A0A7C2R6L3_9FLAO</name>